<reference evidence="2" key="2">
    <citation type="submission" date="2014-03" db="EMBL/GenBank/DDBJ databases">
        <authorList>
            <person name="Genoscope - CEA"/>
        </authorList>
    </citation>
    <scope>NUCLEOTIDE SEQUENCE</scope>
</reference>
<organism evidence="2 3">
    <name type="scientific">Oncorhynchus mykiss</name>
    <name type="common">Rainbow trout</name>
    <name type="synonym">Salmo gairdneri</name>
    <dbReference type="NCBI Taxonomy" id="8022"/>
    <lineage>
        <taxon>Eukaryota</taxon>
        <taxon>Metazoa</taxon>
        <taxon>Chordata</taxon>
        <taxon>Craniata</taxon>
        <taxon>Vertebrata</taxon>
        <taxon>Euteleostomi</taxon>
        <taxon>Actinopterygii</taxon>
        <taxon>Neopterygii</taxon>
        <taxon>Teleostei</taxon>
        <taxon>Protacanthopterygii</taxon>
        <taxon>Salmoniformes</taxon>
        <taxon>Salmonidae</taxon>
        <taxon>Salmoninae</taxon>
        <taxon>Oncorhynchus</taxon>
    </lineage>
</organism>
<dbReference type="PaxDb" id="8022-A0A060YE14"/>
<dbReference type="Proteomes" id="UP000193380">
    <property type="component" value="Unassembled WGS sequence"/>
</dbReference>
<dbReference type="AlphaFoldDB" id="A0A060YE14"/>
<dbReference type="STRING" id="8022.A0A060YE14"/>
<protein>
    <submittedName>
        <fullName evidence="2">Uncharacterized protein</fullName>
    </submittedName>
</protein>
<evidence type="ECO:0000313" key="2">
    <source>
        <dbReference type="EMBL" id="CDQ89971.1"/>
    </source>
</evidence>
<evidence type="ECO:0000313" key="3">
    <source>
        <dbReference type="Proteomes" id="UP000193380"/>
    </source>
</evidence>
<sequence length="143" mass="15355">MKPTNQNIKTTTPSNGNSRTLSEHPTLTAYTKWAFHTCGAVGSEGPTPTQCSSSYRNSNINVTVATRSPFKGIQIWRVPETGSYRITACGAAGGRSVLTMAKSHGVQLTADFLLQEGELLHILVGQKGEDACPNVSTIFPKLF</sequence>
<proteinExistence type="predicted"/>
<name>A0A060YE14_ONCMY</name>
<evidence type="ECO:0000256" key="1">
    <source>
        <dbReference type="SAM" id="MobiDB-lite"/>
    </source>
</evidence>
<reference evidence="2" key="1">
    <citation type="journal article" date="2014" name="Nat. Commun.">
        <title>The rainbow trout genome provides novel insights into evolution after whole-genome duplication in vertebrates.</title>
        <authorList>
            <person name="Berthelot C."/>
            <person name="Brunet F."/>
            <person name="Chalopin D."/>
            <person name="Juanchich A."/>
            <person name="Bernard M."/>
            <person name="Noel B."/>
            <person name="Bento P."/>
            <person name="Da Silva C."/>
            <person name="Labadie K."/>
            <person name="Alberti A."/>
            <person name="Aury J.M."/>
            <person name="Louis A."/>
            <person name="Dehais P."/>
            <person name="Bardou P."/>
            <person name="Montfort J."/>
            <person name="Klopp C."/>
            <person name="Cabau C."/>
            <person name="Gaspin C."/>
            <person name="Thorgaard G.H."/>
            <person name="Boussaha M."/>
            <person name="Quillet E."/>
            <person name="Guyomard R."/>
            <person name="Galiana D."/>
            <person name="Bobe J."/>
            <person name="Volff J.N."/>
            <person name="Genet C."/>
            <person name="Wincker P."/>
            <person name="Jaillon O."/>
            <person name="Roest Crollius H."/>
            <person name="Guiguen Y."/>
        </authorList>
    </citation>
    <scope>NUCLEOTIDE SEQUENCE [LARGE SCALE GENOMIC DNA]</scope>
</reference>
<dbReference type="EMBL" id="FR910027">
    <property type="protein sequence ID" value="CDQ89971.1"/>
    <property type="molecule type" value="Genomic_DNA"/>
</dbReference>
<dbReference type="PANTHER" id="PTHR31535">
    <property type="match status" value="1"/>
</dbReference>
<dbReference type="PANTHER" id="PTHR31535:SF3">
    <property type="entry name" value="REGULATORY PROTEIN ZESTE"/>
    <property type="match status" value="1"/>
</dbReference>
<accession>A0A060YE14</accession>
<gene>
    <name evidence="2" type="ORF">GSONMT00009064001</name>
</gene>
<feature type="region of interest" description="Disordered" evidence="1">
    <location>
        <begin position="1"/>
        <end position="23"/>
    </location>
</feature>